<organism evidence="2">
    <name type="scientific">human gut metagenome</name>
    <dbReference type="NCBI Taxonomy" id="408170"/>
    <lineage>
        <taxon>unclassified sequences</taxon>
        <taxon>metagenomes</taxon>
        <taxon>organismal metagenomes</taxon>
    </lineage>
</organism>
<keyword evidence="1" id="KW-0812">Transmembrane</keyword>
<feature type="transmembrane region" description="Helical" evidence="1">
    <location>
        <begin position="47"/>
        <end position="67"/>
    </location>
</feature>
<feature type="non-terminal residue" evidence="2">
    <location>
        <position position="1"/>
    </location>
</feature>
<gene>
    <name evidence="2" type="ORF">LEA_08078</name>
</gene>
<dbReference type="NCBIfam" id="NF038065">
    <property type="entry name" value="Pr6Pr"/>
    <property type="match status" value="1"/>
</dbReference>
<keyword evidence="1" id="KW-1133">Transmembrane helix</keyword>
<sequence>NGAKEAAASDKAFYTGYILMHYIVPLMVILDYLLFFPKGLYKALHPLCWLILPYLYIAFTMICAKFGSKIFSGFGGSSRYPYPFLDTDLYGKNKVALIIAFITAAFLALGYLSFVIDRLLGKNGKKLK</sequence>
<feature type="transmembrane region" description="Helical" evidence="1">
    <location>
        <begin position="95"/>
        <end position="116"/>
    </location>
</feature>
<proteinExistence type="predicted"/>
<evidence type="ECO:0000313" key="2">
    <source>
        <dbReference type="EMBL" id="EKC69843.1"/>
    </source>
</evidence>
<comment type="caution">
    <text evidence="2">The sequence shown here is derived from an EMBL/GenBank/DDBJ whole genome shotgun (WGS) entry which is preliminary data.</text>
</comment>
<dbReference type="InterPro" id="IPR049713">
    <property type="entry name" value="Pr6Pr-like"/>
</dbReference>
<evidence type="ECO:0000256" key="1">
    <source>
        <dbReference type="SAM" id="Phobius"/>
    </source>
</evidence>
<protein>
    <submittedName>
        <fullName evidence="2">Uncharacterized protein</fullName>
    </submittedName>
</protein>
<name>K1TJ51_9ZZZZ</name>
<dbReference type="AlphaFoldDB" id="K1TJ51"/>
<accession>K1TJ51</accession>
<keyword evidence="1" id="KW-0472">Membrane</keyword>
<feature type="transmembrane region" description="Helical" evidence="1">
    <location>
        <begin position="12"/>
        <end position="35"/>
    </location>
</feature>
<reference evidence="2" key="1">
    <citation type="journal article" date="2013" name="Environ. Microbiol.">
        <title>Microbiota from the distal guts of lean and obese adolescents exhibit partial functional redundancy besides clear differences in community structure.</title>
        <authorList>
            <person name="Ferrer M."/>
            <person name="Ruiz A."/>
            <person name="Lanza F."/>
            <person name="Haange S.B."/>
            <person name="Oberbach A."/>
            <person name="Till H."/>
            <person name="Bargiela R."/>
            <person name="Campoy C."/>
            <person name="Segura M.T."/>
            <person name="Richter M."/>
            <person name="von Bergen M."/>
            <person name="Seifert J."/>
            <person name="Suarez A."/>
        </authorList>
    </citation>
    <scope>NUCLEOTIDE SEQUENCE</scope>
</reference>
<dbReference type="EMBL" id="AJWY01005355">
    <property type="protein sequence ID" value="EKC69843.1"/>
    <property type="molecule type" value="Genomic_DNA"/>
</dbReference>